<dbReference type="RefSeq" id="WP_316412828.1">
    <property type="nucleotide sequence ID" value="NZ_AP027080.1"/>
</dbReference>
<dbReference type="GO" id="GO:0016747">
    <property type="term" value="F:acyltransferase activity, transferring groups other than amino-acyl groups"/>
    <property type="evidence" value="ECO:0007669"/>
    <property type="project" value="InterPro"/>
</dbReference>
<dbReference type="CDD" id="cd04301">
    <property type="entry name" value="NAT_SF"/>
    <property type="match status" value="1"/>
</dbReference>
<dbReference type="PANTHER" id="PTHR43877">
    <property type="entry name" value="AMINOALKYLPHOSPHONATE N-ACETYLTRANSFERASE-RELATED-RELATED"/>
    <property type="match status" value="1"/>
</dbReference>
<keyword evidence="2" id="KW-0012">Acyltransferase</keyword>
<dbReference type="PANTHER" id="PTHR43877:SF2">
    <property type="entry name" value="AMINOALKYLPHOSPHONATE N-ACETYLTRANSFERASE-RELATED"/>
    <property type="match status" value="1"/>
</dbReference>
<dbReference type="SUPFAM" id="SSF55729">
    <property type="entry name" value="Acyl-CoA N-acyltransferases (Nat)"/>
    <property type="match status" value="1"/>
</dbReference>
<evidence type="ECO:0000259" key="3">
    <source>
        <dbReference type="PROSITE" id="PS51186"/>
    </source>
</evidence>
<dbReference type="Gene3D" id="3.40.630.30">
    <property type="match status" value="1"/>
</dbReference>
<dbReference type="InterPro" id="IPR016181">
    <property type="entry name" value="Acyl_CoA_acyltransferase"/>
</dbReference>
<dbReference type="EMBL" id="AP027080">
    <property type="protein sequence ID" value="BDU74157.1"/>
    <property type="molecule type" value="Genomic_DNA"/>
</dbReference>
<dbReference type="AlphaFoldDB" id="A0AA48GMI7"/>
<evidence type="ECO:0000313" key="5">
    <source>
        <dbReference type="Proteomes" id="UP001238179"/>
    </source>
</evidence>
<dbReference type="InterPro" id="IPR050832">
    <property type="entry name" value="Bact_Acetyltransf"/>
</dbReference>
<evidence type="ECO:0000256" key="2">
    <source>
        <dbReference type="ARBA" id="ARBA00023315"/>
    </source>
</evidence>
<dbReference type="Pfam" id="PF00583">
    <property type="entry name" value="Acetyltransf_1"/>
    <property type="match status" value="1"/>
</dbReference>
<evidence type="ECO:0000256" key="1">
    <source>
        <dbReference type="ARBA" id="ARBA00022679"/>
    </source>
</evidence>
<name>A0AA48GMI7_9BACT</name>
<protein>
    <submittedName>
        <fullName evidence="4">N-acetyltransferase</fullName>
    </submittedName>
</protein>
<dbReference type="Proteomes" id="UP001238179">
    <property type="component" value="Chromosome"/>
</dbReference>
<organism evidence="4 5">
    <name type="scientific">Mesoterricola silvestris</name>
    <dbReference type="NCBI Taxonomy" id="2927979"/>
    <lineage>
        <taxon>Bacteria</taxon>
        <taxon>Pseudomonadati</taxon>
        <taxon>Acidobacteriota</taxon>
        <taxon>Holophagae</taxon>
        <taxon>Holophagales</taxon>
        <taxon>Holophagaceae</taxon>
        <taxon>Mesoterricola</taxon>
    </lineage>
</organism>
<accession>A0AA48GMI7</accession>
<dbReference type="KEGG" id="msil:METEAL_33310"/>
<feature type="domain" description="N-acetyltransferase" evidence="3">
    <location>
        <begin position="1"/>
        <end position="166"/>
    </location>
</feature>
<sequence length="166" mass="18627">MFVRPGQLEDVAPVMALIRRVVPLMRAAGNLQWDDTYPNPEVFTQDVQRANLWVAEEDGRLAGVAAITMDQEPEYADVGLDPDEPAIVVHRLAVDPGFRGRGVAEALMLRAEDLARERGIKALRLDTNTENPATRRLFPKLGYVLVGEIGLSFRPGRRFLCYEKRL</sequence>
<reference evidence="5" key="1">
    <citation type="journal article" date="2023" name="Int. J. Syst. Evol. Microbiol.">
        <title>Mesoterricola silvestris gen. nov., sp. nov., Mesoterricola sediminis sp. nov., Geothrix oryzae sp. nov., Geothrix edaphica sp. nov., Geothrix rubra sp. nov., and Geothrix limicola sp. nov., six novel members of Acidobacteriota isolated from soils.</title>
        <authorList>
            <person name="Itoh H."/>
            <person name="Sugisawa Y."/>
            <person name="Mise K."/>
            <person name="Xu Z."/>
            <person name="Kuniyasu M."/>
            <person name="Ushijima N."/>
            <person name="Kawano K."/>
            <person name="Kobayashi E."/>
            <person name="Shiratori Y."/>
            <person name="Masuda Y."/>
            <person name="Senoo K."/>
        </authorList>
    </citation>
    <scope>NUCLEOTIDE SEQUENCE [LARGE SCALE GENOMIC DNA]</scope>
    <source>
        <strain evidence="5">W79</strain>
    </source>
</reference>
<gene>
    <name evidence="4" type="ORF">METEAL_33310</name>
</gene>
<dbReference type="InterPro" id="IPR000182">
    <property type="entry name" value="GNAT_dom"/>
</dbReference>
<dbReference type="PROSITE" id="PS51186">
    <property type="entry name" value="GNAT"/>
    <property type="match status" value="1"/>
</dbReference>
<keyword evidence="1" id="KW-0808">Transferase</keyword>
<evidence type="ECO:0000313" key="4">
    <source>
        <dbReference type="EMBL" id="BDU74157.1"/>
    </source>
</evidence>
<proteinExistence type="predicted"/>
<keyword evidence="5" id="KW-1185">Reference proteome</keyword>